<protein>
    <submittedName>
        <fullName evidence="1">Uncharacterized protein</fullName>
    </submittedName>
</protein>
<gene>
    <name evidence="1" type="ORF">PITCH_A230136</name>
</gene>
<dbReference type="AlphaFoldDB" id="A0A445MY82"/>
<name>A0A445MY82_9BACT</name>
<evidence type="ECO:0000313" key="1">
    <source>
        <dbReference type="EMBL" id="SPD74450.1"/>
    </source>
</evidence>
<organism evidence="1">
    <name type="scientific">uncultured Desulfobacterium sp</name>
    <dbReference type="NCBI Taxonomy" id="201089"/>
    <lineage>
        <taxon>Bacteria</taxon>
        <taxon>Pseudomonadati</taxon>
        <taxon>Thermodesulfobacteriota</taxon>
        <taxon>Desulfobacteria</taxon>
        <taxon>Desulfobacterales</taxon>
        <taxon>Desulfobacteriaceae</taxon>
        <taxon>Desulfobacterium</taxon>
        <taxon>environmental samples</taxon>
    </lineage>
</organism>
<sequence>MRVRRLILFHILRTYCGRMQKTQQILLTTQEQYHYFFQTVSEYNPLSYYSTTNSLTLFFRRRDLGDFDRKGSAFSGLAVKGYGTTQFLYNVVCDPQTQTGALAGLFGGKEGVKNTLLLFLRYAGAIIRDGHING</sequence>
<proteinExistence type="predicted"/>
<dbReference type="EMBL" id="OJIN01000146">
    <property type="protein sequence ID" value="SPD74450.1"/>
    <property type="molecule type" value="Genomic_DNA"/>
</dbReference>
<reference evidence="1" key="1">
    <citation type="submission" date="2018-01" db="EMBL/GenBank/DDBJ databases">
        <authorList>
            <person name="Regsiter A."/>
            <person name="William W."/>
        </authorList>
    </citation>
    <scope>NUCLEOTIDE SEQUENCE</scope>
    <source>
        <strain evidence="1">TRIP AH-1</strain>
    </source>
</reference>
<accession>A0A445MY82</accession>